<protein>
    <recommendedName>
        <fullName evidence="3">DUF2851 domain-containing protein</fullName>
    </recommendedName>
</protein>
<evidence type="ECO:0008006" key="3">
    <source>
        <dbReference type="Google" id="ProtNLM"/>
    </source>
</evidence>
<proteinExistence type="predicted"/>
<organism evidence="1 2">
    <name type="scientific">Persicobacter diffluens</name>
    <dbReference type="NCBI Taxonomy" id="981"/>
    <lineage>
        <taxon>Bacteria</taxon>
        <taxon>Pseudomonadati</taxon>
        <taxon>Bacteroidota</taxon>
        <taxon>Cytophagia</taxon>
        <taxon>Cytophagales</taxon>
        <taxon>Persicobacteraceae</taxon>
        <taxon>Persicobacter</taxon>
    </lineage>
</organism>
<evidence type="ECO:0000313" key="2">
    <source>
        <dbReference type="Proteomes" id="UP001310022"/>
    </source>
</evidence>
<sequence>MPDKFHKQFTTEDGSLLMQEAFLHYIWQSQQFHHQHLQTDEGETLQIFTPGFINDQAGPDFEQARIKIGPLEWLGKVEIHIKSSDWMAHQHQQDPAYDGVILHVVWENNQPIRRRDNSLIPTLSLKERVGDKALKKYQHFLQTDHQHPCKPFLAQCPDYFKWGMVDMALMERLHLKRDQIMEYHYKNGQHWQQTAFWVIARAFGFRLNSDAMMMLAETLSWRSLVKTLDQKLTTECLLFGTAGLITSSPRDQYEAALWEEFSFYQKKFNLEPMNPVAWRFARTRPFNFPTIRLAQLANWLLKNPIPLNALLKNPKDIAESWNICGSAYWQKHHHFAKPSAKNFAQLGPSALDTIVINAIVPFMLAYGEQSGRSLLKEEALNILAERPSEKNKVIKEWAAHGLKAKNAGEGQGLLQLEQQYCQLHRCLHCKIGRWSIGKGALHEKQKEATNI</sequence>
<name>A0AAN4VWB2_9BACT</name>
<evidence type="ECO:0000313" key="1">
    <source>
        <dbReference type="EMBL" id="GJM60137.1"/>
    </source>
</evidence>
<dbReference type="AlphaFoldDB" id="A0AAN4VWB2"/>
<dbReference type="EMBL" id="BQKE01000001">
    <property type="protein sequence ID" value="GJM60137.1"/>
    <property type="molecule type" value="Genomic_DNA"/>
</dbReference>
<reference evidence="1 2" key="1">
    <citation type="submission" date="2021-12" db="EMBL/GenBank/DDBJ databases">
        <title>Genome sequencing of bacteria with rrn-lacking chromosome and rrn-plasmid.</title>
        <authorList>
            <person name="Anda M."/>
            <person name="Iwasaki W."/>
        </authorList>
    </citation>
    <scope>NUCLEOTIDE SEQUENCE [LARGE SCALE GENOMIC DNA]</scope>
    <source>
        <strain evidence="1 2">NBRC 15940</strain>
    </source>
</reference>
<dbReference type="RefSeq" id="WP_338235992.1">
    <property type="nucleotide sequence ID" value="NZ_BQKE01000001.1"/>
</dbReference>
<dbReference type="InterPro" id="IPR021272">
    <property type="entry name" value="DUF2851"/>
</dbReference>
<comment type="caution">
    <text evidence="1">The sequence shown here is derived from an EMBL/GenBank/DDBJ whole genome shotgun (WGS) entry which is preliminary data.</text>
</comment>
<accession>A0AAN4VWB2</accession>
<gene>
    <name evidence="1" type="ORF">PEDI_06890</name>
</gene>
<dbReference type="Proteomes" id="UP001310022">
    <property type="component" value="Unassembled WGS sequence"/>
</dbReference>
<keyword evidence="2" id="KW-1185">Reference proteome</keyword>
<dbReference type="Pfam" id="PF11013">
    <property type="entry name" value="DUF2851"/>
    <property type="match status" value="1"/>
</dbReference>